<keyword evidence="3" id="KW-0274">FAD</keyword>
<dbReference type="Gene3D" id="3.30.465.10">
    <property type="match status" value="1"/>
</dbReference>
<dbReference type="Gene3D" id="3.40.462.20">
    <property type="match status" value="1"/>
</dbReference>
<comment type="similarity">
    <text evidence="1">Belongs to the oxygen-dependent FAD-linked oxidoreductase family.</text>
</comment>
<evidence type="ECO:0000313" key="7">
    <source>
        <dbReference type="Proteomes" id="UP001320420"/>
    </source>
</evidence>
<dbReference type="GO" id="GO:0016491">
    <property type="term" value="F:oxidoreductase activity"/>
    <property type="evidence" value="ECO:0007669"/>
    <property type="project" value="UniProtKB-KW"/>
</dbReference>
<comment type="caution">
    <text evidence="6">The sequence shown here is derived from an EMBL/GenBank/DDBJ whole genome shotgun (WGS) entry which is preliminary data.</text>
</comment>
<dbReference type="PANTHER" id="PTHR42973">
    <property type="entry name" value="BINDING OXIDOREDUCTASE, PUTATIVE (AFU_ORTHOLOGUE AFUA_1G17690)-RELATED"/>
    <property type="match status" value="1"/>
</dbReference>
<dbReference type="PANTHER" id="PTHR42973:SF8">
    <property type="entry name" value="FAD-BINDING PCMH-TYPE DOMAIN-CONTAINING PROTEIN"/>
    <property type="match status" value="1"/>
</dbReference>
<dbReference type="AlphaFoldDB" id="A0AAN9U463"/>
<protein>
    <recommendedName>
        <fullName evidence="5">FAD-binding PCMH-type domain-containing protein</fullName>
    </recommendedName>
</protein>
<dbReference type="InterPro" id="IPR050416">
    <property type="entry name" value="FAD-linked_Oxidoreductase"/>
</dbReference>
<keyword evidence="4" id="KW-0560">Oxidoreductase</keyword>
<organism evidence="6 7">
    <name type="scientific">Diatrype stigma</name>
    <dbReference type="NCBI Taxonomy" id="117547"/>
    <lineage>
        <taxon>Eukaryota</taxon>
        <taxon>Fungi</taxon>
        <taxon>Dikarya</taxon>
        <taxon>Ascomycota</taxon>
        <taxon>Pezizomycotina</taxon>
        <taxon>Sordariomycetes</taxon>
        <taxon>Xylariomycetidae</taxon>
        <taxon>Xylariales</taxon>
        <taxon>Diatrypaceae</taxon>
        <taxon>Diatrype</taxon>
    </lineage>
</organism>
<reference evidence="6 7" key="1">
    <citation type="submission" date="2024-02" db="EMBL/GenBank/DDBJ databases">
        <title>De novo assembly and annotation of 12 fungi associated with fruit tree decline syndrome in Ontario, Canada.</title>
        <authorList>
            <person name="Sulman M."/>
            <person name="Ellouze W."/>
            <person name="Ilyukhin E."/>
        </authorList>
    </citation>
    <scope>NUCLEOTIDE SEQUENCE [LARGE SCALE GENOMIC DNA]</scope>
    <source>
        <strain evidence="6 7">M11/M66-122</strain>
    </source>
</reference>
<dbReference type="GO" id="GO:0071949">
    <property type="term" value="F:FAD binding"/>
    <property type="evidence" value="ECO:0007669"/>
    <property type="project" value="InterPro"/>
</dbReference>
<dbReference type="InterPro" id="IPR036318">
    <property type="entry name" value="FAD-bd_PCMH-like_sf"/>
</dbReference>
<accession>A0AAN9U463</accession>
<dbReference type="InterPro" id="IPR016169">
    <property type="entry name" value="FAD-bd_PCMH_sub2"/>
</dbReference>
<evidence type="ECO:0000256" key="3">
    <source>
        <dbReference type="ARBA" id="ARBA00022827"/>
    </source>
</evidence>
<evidence type="ECO:0000259" key="5">
    <source>
        <dbReference type="PROSITE" id="PS51387"/>
    </source>
</evidence>
<keyword evidence="7" id="KW-1185">Reference proteome</keyword>
<evidence type="ECO:0000256" key="1">
    <source>
        <dbReference type="ARBA" id="ARBA00005466"/>
    </source>
</evidence>
<name>A0AAN9U463_9PEZI</name>
<evidence type="ECO:0000256" key="4">
    <source>
        <dbReference type="ARBA" id="ARBA00023002"/>
    </source>
</evidence>
<feature type="domain" description="FAD-binding PCMH-type" evidence="5">
    <location>
        <begin position="1"/>
        <end position="148"/>
    </location>
</feature>
<sequence>MFPPFIEFFAYGRGHGISTSVASFQGLQINLGQLNAITIAEDGKSARFQGGLDNGQVLGNVWDQGYVTTTGTATCVGLLGAGLGGGHGVYEGQYGLVIDNLIHVNIVLANGTAIGVNETSYPDLWWGIRGAGHNFGIVTSADMKIYPREIETWHYKNYWWAGEKLEEVLEALNTFHTSDNGTTPPLMGFEAGQFTMNTSVSETEATLFWSFAYAGTGEEAEKLLEPFNAIENLGVRSGDTGLPSLSNDMSAFGEGAACAPIWFVGASTLIGQYNITAMRQVYDLYNSKAAEYPELGASSQIYIEGYATKGMEVVPADTTAFIQFSLAEGSELHDTAEAWAKQTWDLWVEGEGPGAQPAHYVNYVLWNPWETRESIYGPEPWRLERLNQLKGQYDPENRFRFYVPILE</sequence>
<keyword evidence="2" id="KW-0285">Flavoprotein</keyword>
<dbReference type="PROSITE" id="PS51387">
    <property type="entry name" value="FAD_PCMH"/>
    <property type="match status" value="1"/>
</dbReference>
<gene>
    <name evidence="6" type="ORF">SLS62_011370</name>
</gene>
<dbReference type="InterPro" id="IPR006094">
    <property type="entry name" value="Oxid_FAD_bind_N"/>
</dbReference>
<dbReference type="InterPro" id="IPR016166">
    <property type="entry name" value="FAD-bd_PCMH"/>
</dbReference>
<dbReference type="SUPFAM" id="SSF56176">
    <property type="entry name" value="FAD-binding/transporter-associated domain-like"/>
    <property type="match status" value="1"/>
</dbReference>
<dbReference type="Pfam" id="PF01565">
    <property type="entry name" value="FAD_binding_4"/>
    <property type="match status" value="1"/>
</dbReference>
<evidence type="ECO:0000313" key="6">
    <source>
        <dbReference type="EMBL" id="KAK7738601.1"/>
    </source>
</evidence>
<dbReference type="Proteomes" id="UP001320420">
    <property type="component" value="Unassembled WGS sequence"/>
</dbReference>
<evidence type="ECO:0000256" key="2">
    <source>
        <dbReference type="ARBA" id="ARBA00022630"/>
    </source>
</evidence>
<proteinExistence type="inferred from homology"/>
<dbReference type="EMBL" id="JAKJXP020000202">
    <property type="protein sequence ID" value="KAK7738601.1"/>
    <property type="molecule type" value="Genomic_DNA"/>
</dbReference>